<feature type="compositionally biased region" description="Low complexity" evidence="13">
    <location>
        <begin position="335"/>
        <end position="349"/>
    </location>
</feature>
<dbReference type="PROSITE" id="PS50016">
    <property type="entry name" value="ZF_PHD_2"/>
    <property type="match status" value="1"/>
</dbReference>
<evidence type="ECO:0000259" key="15">
    <source>
        <dbReference type="PROSITE" id="PS51186"/>
    </source>
</evidence>
<dbReference type="InterPro" id="IPR056511">
    <property type="entry name" value="IDM1_C"/>
</dbReference>
<dbReference type="PANTHER" id="PTHR46309:SF12">
    <property type="entry name" value="GB|AAC80581.1"/>
    <property type="match status" value="1"/>
</dbReference>
<dbReference type="Pfam" id="PF16135">
    <property type="entry name" value="TDBD"/>
    <property type="match status" value="1"/>
</dbReference>
<dbReference type="InterPro" id="IPR054292">
    <property type="entry name" value="DUF7028"/>
</dbReference>
<evidence type="ECO:0000256" key="6">
    <source>
        <dbReference type="ARBA" id="ARBA00022771"/>
    </source>
</evidence>
<dbReference type="Pfam" id="PF22970">
    <property type="entry name" value="DUF7028"/>
    <property type="match status" value="2"/>
</dbReference>
<dbReference type="Gene3D" id="3.30.40.10">
    <property type="entry name" value="Zinc/RING finger domain, C3HC4 (zinc finger)"/>
    <property type="match status" value="2"/>
</dbReference>
<keyword evidence="6 12" id="KW-0863">Zinc-finger</keyword>
<dbReference type="InterPro" id="IPR013083">
    <property type="entry name" value="Znf_RING/FYVE/PHD"/>
</dbReference>
<dbReference type="Pfam" id="PF14416">
    <property type="entry name" value="PMR5N"/>
    <property type="match status" value="1"/>
</dbReference>
<dbReference type="Pfam" id="PF23011">
    <property type="entry name" value="PHD-1st_NSD"/>
    <property type="match status" value="1"/>
</dbReference>
<comment type="similarity">
    <text evidence="3">Belongs to the PC-esterase family. TBL subfamily.</text>
</comment>
<evidence type="ECO:0000256" key="12">
    <source>
        <dbReference type="PROSITE-ProRule" id="PRU00146"/>
    </source>
</evidence>
<dbReference type="Pfam" id="PF13839">
    <property type="entry name" value="PC-Esterase"/>
    <property type="match status" value="1"/>
</dbReference>
<dbReference type="InterPro" id="IPR001965">
    <property type="entry name" value="Znf_PHD"/>
</dbReference>
<evidence type="ECO:0000256" key="3">
    <source>
        <dbReference type="ARBA" id="ARBA00007727"/>
    </source>
</evidence>
<keyword evidence="8" id="KW-0735">Signal-anchor</keyword>
<dbReference type="Pfam" id="PF23209">
    <property type="entry name" value="IDM1_C"/>
    <property type="match status" value="1"/>
</dbReference>
<reference evidence="16 17" key="1">
    <citation type="submission" date="2024-01" db="EMBL/GenBank/DDBJ databases">
        <title>Genome assemblies of Stephania.</title>
        <authorList>
            <person name="Yang L."/>
        </authorList>
    </citation>
    <scope>NUCLEOTIDE SEQUENCE [LARGE SCALE GENOMIC DNA]</scope>
    <source>
        <strain evidence="16">YNDBR</strain>
        <tissue evidence="16">Leaf</tissue>
    </source>
</reference>
<dbReference type="InterPro" id="IPR019787">
    <property type="entry name" value="Znf_PHD-finger"/>
</dbReference>
<dbReference type="InterPro" id="IPR032308">
    <property type="entry name" value="TDBD"/>
</dbReference>
<dbReference type="CDD" id="cd15489">
    <property type="entry name" value="PHD_SF"/>
    <property type="match status" value="1"/>
</dbReference>
<keyword evidence="10" id="KW-0472">Membrane</keyword>
<dbReference type="InterPro" id="IPR000182">
    <property type="entry name" value="GNAT_dom"/>
</dbReference>
<evidence type="ECO:0000259" key="14">
    <source>
        <dbReference type="PROSITE" id="PS50016"/>
    </source>
</evidence>
<evidence type="ECO:0000256" key="11">
    <source>
        <dbReference type="ARBA" id="ARBA00023242"/>
    </source>
</evidence>
<keyword evidence="7" id="KW-0862">Zinc</keyword>
<dbReference type="GO" id="GO:0016020">
    <property type="term" value="C:membrane"/>
    <property type="evidence" value="ECO:0007669"/>
    <property type="project" value="UniProtKB-SubCell"/>
</dbReference>
<keyword evidence="4" id="KW-0812">Transmembrane</keyword>
<evidence type="ECO:0000256" key="1">
    <source>
        <dbReference type="ARBA" id="ARBA00004123"/>
    </source>
</evidence>
<comment type="subcellular location">
    <subcellularLocation>
        <location evidence="2">Membrane</location>
        <topology evidence="2">Single-pass membrane protein</topology>
    </subcellularLocation>
    <subcellularLocation>
        <location evidence="1">Nucleus</location>
    </subcellularLocation>
</comment>
<dbReference type="Proteomes" id="UP001420932">
    <property type="component" value="Unassembled WGS sequence"/>
</dbReference>
<name>A0AAP0LBU5_9MAGN</name>
<dbReference type="EMBL" id="JBBNAF010000001">
    <property type="protein sequence ID" value="KAK9168106.1"/>
    <property type="molecule type" value="Genomic_DNA"/>
</dbReference>
<evidence type="ECO:0000256" key="8">
    <source>
        <dbReference type="ARBA" id="ARBA00022968"/>
    </source>
</evidence>
<dbReference type="InterPro" id="IPR059153">
    <property type="entry name" value="NSD_PHD-1st"/>
</dbReference>
<evidence type="ECO:0008006" key="18">
    <source>
        <dbReference type="Google" id="ProtNLM"/>
    </source>
</evidence>
<dbReference type="InterPro" id="IPR025846">
    <property type="entry name" value="TBL_N"/>
</dbReference>
<keyword evidence="17" id="KW-1185">Reference proteome</keyword>
<keyword evidence="11" id="KW-0539">Nucleus</keyword>
<dbReference type="SUPFAM" id="SSF57903">
    <property type="entry name" value="FYVE/PHD zinc finger"/>
    <property type="match status" value="1"/>
</dbReference>
<feature type="region of interest" description="Disordered" evidence="13">
    <location>
        <begin position="768"/>
        <end position="788"/>
    </location>
</feature>
<feature type="compositionally biased region" description="Basic and acidic residues" evidence="13">
    <location>
        <begin position="582"/>
        <end position="594"/>
    </location>
</feature>
<dbReference type="Gene3D" id="3.40.630.30">
    <property type="match status" value="1"/>
</dbReference>
<feature type="compositionally biased region" description="Polar residues" evidence="13">
    <location>
        <begin position="316"/>
        <end position="326"/>
    </location>
</feature>
<organism evidence="16 17">
    <name type="scientific">Stephania yunnanensis</name>
    <dbReference type="NCBI Taxonomy" id="152371"/>
    <lineage>
        <taxon>Eukaryota</taxon>
        <taxon>Viridiplantae</taxon>
        <taxon>Streptophyta</taxon>
        <taxon>Embryophyta</taxon>
        <taxon>Tracheophyta</taxon>
        <taxon>Spermatophyta</taxon>
        <taxon>Magnoliopsida</taxon>
        <taxon>Ranunculales</taxon>
        <taxon>Menispermaceae</taxon>
        <taxon>Menispermoideae</taxon>
        <taxon>Cissampelideae</taxon>
        <taxon>Stephania</taxon>
    </lineage>
</organism>
<feature type="domain" description="PHD-type" evidence="14">
    <location>
        <begin position="795"/>
        <end position="840"/>
    </location>
</feature>
<evidence type="ECO:0000256" key="10">
    <source>
        <dbReference type="ARBA" id="ARBA00023136"/>
    </source>
</evidence>
<accession>A0AAP0LBU5</accession>
<keyword evidence="9" id="KW-1133">Transmembrane helix</keyword>
<evidence type="ECO:0000313" key="16">
    <source>
        <dbReference type="EMBL" id="KAK9168106.1"/>
    </source>
</evidence>
<evidence type="ECO:0000256" key="7">
    <source>
        <dbReference type="ARBA" id="ARBA00022833"/>
    </source>
</evidence>
<feature type="compositionally biased region" description="Polar residues" evidence="13">
    <location>
        <begin position="597"/>
        <end position="608"/>
    </location>
</feature>
<evidence type="ECO:0000256" key="4">
    <source>
        <dbReference type="ARBA" id="ARBA00022692"/>
    </source>
</evidence>
<feature type="region of interest" description="Disordered" evidence="13">
    <location>
        <begin position="460"/>
        <end position="482"/>
    </location>
</feature>
<dbReference type="GO" id="GO:0005634">
    <property type="term" value="C:nucleus"/>
    <property type="evidence" value="ECO:0007669"/>
    <property type="project" value="UniProtKB-SubCell"/>
</dbReference>
<dbReference type="SUPFAM" id="SSF55729">
    <property type="entry name" value="Acyl-CoA N-acyltransferases (Nat)"/>
    <property type="match status" value="1"/>
</dbReference>
<dbReference type="InterPro" id="IPR016181">
    <property type="entry name" value="Acyl_CoA_acyltransferase"/>
</dbReference>
<evidence type="ECO:0000256" key="5">
    <source>
        <dbReference type="ARBA" id="ARBA00022723"/>
    </source>
</evidence>
<dbReference type="SMART" id="SM00249">
    <property type="entry name" value="PHD"/>
    <property type="match status" value="2"/>
</dbReference>
<evidence type="ECO:0000313" key="17">
    <source>
        <dbReference type="Proteomes" id="UP001420932"/>
    </source>
</evidence>
<sequence>MAPDSLLLKRHCRGGPHRRLPKGNLLVGHKVEVRRLGEGFESSRSWDLGTVSGWRGTLRRVEYGNRVVQLIDISNNIGEEDSKIGTERFRGLIRPAMDSPPLSVVDKWSLNYGLCVDAFVNGSWCEGVVVDQELGFDERLIFFPDSGNQKATSIEELRITRDWNQGSERWESRGNWLFLETIEEYGLGSLLGNVSMKQIWHNGILGFTCTRRYSGYGIGFETSLPGDIDTTDTLRELTTKRRKTNDSQFLPGGAVLDEFDEGIQCTKVDDQNLMNGLGKEFFMVEDIGNNHGGGNDFMCVEEDDKEVDSQHDRTNGDSGSNHSTLSEPDGCSQHDITSGDSSSDDSTCSAPKRIGARKRGEVQWRPAGKDMIAGAKRIPEALVNYYYAACSKHGQPRNTKNALQKKARMHLLYMGWRIEFTSKVWKEVIEKGHKNMDNVPAELANSSVFQEVVRRSLKSSEIREVENPSKASPKHGKTPVSSVPKAEVLDAYSGKFCPEAVLLWNEIGSDREKRKQLKQIEKDTPDKAKNHLLAVGWKIWYKDKGSRQELRYTSPNGKNYISLVQACKACVEEGNLCNDGNRLPKNEQSDKSGLPEHTTQSQESVVGSQINQEEAVVAADSNATNGLVEEEEAVTVDYNASSGMVEEVEGHRVNSGIRTSALQSTKTTRQVLKPRQPKRKCILSILVDNNVVALEDYVYYRGKTENKRRMAEGRITHEGIRCNCCQMIFGLSAFEAHAGSTNHRPAANIFLEDGRSLVDCQRQLTDHVGGAKSSKTTSHDQRNNTNSNKMNNQSDQICCVCQYGGTLLLCENCPSAFHLNCIGLKDLPEGDWFCPSCRCGECRRVEFNGEVVQLHDKSVISCHQCERKYHIGCARLRGRMELEQEGGLKGSWFCSEECEQIFIGLHNILGQSISLDVDGLSWTILKPPKVGRPRKGSLPESGGPLKGHRRKLKFAVEVMHECFEPVNDPGSGTDIVQDVIFNKRSDLNRLNFSGFYTLLLEREDEIIAVAAVRIYGDKVAEVPLVSTRFDYRRQGMCRILFNALEKKLMELGVERLVLPAAEEVAPVASSALLISLKKHHNTLHKRPLFQGNRSSCNLFMGSWVLDETYPMYQSSNCPVIDPEFNCQMFGRPDTDYQRYRWRPLNCELPRNQWESLICMISAASPQSPTQMIRGDPLSTFKFMDYELEVSFYRAPYLVDIEVVDGKRFLDLDDISNNGNNWRNADVLMFNSGHWWIHKGGLQGWDYMKSDGSLYQDMDRLVAFQRGMTTWARWVDSNIDRTRTSLWYFKLTVPDINEHWSYCGSPTEWNAGPASRNCYGETTPLGGEFYRGSYPDQMKVIQAVMGRMSSPPYLLDITALSELRKDGHPSIYSGDLSPGQRTNPGKSADCSHWCLPGLPDTWNQLFYTAMFS</sequence>
<dbReference type="InterPro" id="IPR042163">
    <property type="entry name" value="PHF12"/>
</dbReference>
<dbReference type="CDD" id="cd04301">
    <property type="entry name" value="NAT_SF"/>
    <property type="match status" value="1"/>
</dbReference>
<proteinExistence type="inferred from homology"/>
<dbReference type="InterPro" id="IPR011011">
    <property type="entry name" value="Znf_FYVE_PHD"/>
</dbReference>
<dbReference type="InterPro" id="IPR026057">
    <property type="entry name" value="TBL_C"/>
</dbReference>
<feature type="domain" description="N-acetyltransferase" evidence="15">
    <location>
        <begin position="958"/>
        <end position="1116"/>
    </location>
</feature>
<evidence type="ECO:0000256" key="13">
    <source>
        <dbReference type="SAM" id="MobiDB-lite"/>
    </source>
</evidence>
<dbReference type="PROSITE" id="PS51186">
    <property type="entry name" value="GNAT"/>
    <property type="match status" value="1"/>
</dbReference>
<feature type="region of interest" description="Disordered" evidence="13">
    <location>
        <begin position="294"/>
        <end position="362"/>
    </location>
</feature>
<evidence type="ECO:0000256" key="2">
    <source>
        <dbReference type="ARBA" id="ARBA00004167"/>
    </source>
</evidence>
<feature type="region of interest" description="Disordered" evidence="13">
    <location>
        <begin position="578"/>
        <end position="608"/>
    </location>
</feature>
<protein>
    <recommendedName>
        <fullName evidence="18">Histone acetyltransferase</fullName>
    </recommendedName>
</protein>
<evidence type="ECO:0000256" key="9">
    <source>
        <dbReference type="ARBA" id="ARBA00022989"/>
    </source>
</evidence>
<keyword evidence="5" id="KW-0479">Metal-binding</keyword>
<dbReference type="PANTHER" id="PTHR46309">
    <property type="entry name" value="PHD FINGER PROTEIN 12"/>
    <property type="match status" value="1"/>
</dbReference>
<dbReference type="GO" id="GO:0008270">
    <property type="term" value="F:zinc ion binding"/>
    <property type="evidence" value="ECO:0007669"/>
    <property type="project" value="UniProtKB-KW"/>
</dbReference>
<dbReference type="GO" id="GO:0006357">
    <property type="term" value="P:regulation of transcription by RNA polymerase II"/>
    <property type="evidence" value="ECO:0007669"/>
    <property type="project" value="TreeGrafter"/>
</dbReference>
<comment type="caution">
    <text evidence="16">The sequence shown here is derived from an EMBL/GenBank/DDBJ whole genome shotgun (WGS) entry which is preliminary data.</text>
</comment>
<dbReference type="GO" id="GO:0016747">
    <property type="term" value="F:acyltransferase activity, transferring groups other than amino-acyl groups"/>
    <property type="evidence" value="ECO:0007669"/>
    <property type="project" value="InterPro"/>
</dbReference>
<gene>
    <name evidence="16" type="ORF">Syun_000246</name>
</gene>
<dbReference type="GO" id="GO:0003714">
    <property type="term" value="F:transcription corepressor activity"/>
    <property type="evidence" value="ECO:0007669"/>
    <property type="project" value="InterPro"/>
</dbReference>